<organism evidence="4 5">
    <name type="scientific">Aciduliprofundum boonei (strain DSM 19572 / T469)</name>
    <dbReference type="NCBI Taxonomy" id="439481"/>
    <lineage>
        <taxon>Archaea</taxon>
        <taxon>Methanobacteriati</taxon>
        <taxon>Thermoplasmatota</taxon>
        <taxon>DHVE2 group</taxon>
        <taxon>Candidatus Aciduliprofundum</taxon>
    </lineage>
</organism>
<keyword evidence="2" id="KW-0067">ATP-binding</keyword>
<dbReference type="Gene3D" id="3.40.50.620">
    <property type="entry name" value="HUPs"/>
    <property type="match status" value="1"/>
</dbReference>
<dbReference type="OrthoDB" id="8692at2157"/>
<dbReference type="Pfam" id="PF00733">
    <property type="entry name" value="Asn_synthase"/>
    <property type="match status" value="2"/>
</dbReference>
<sequence length="246" mass="27797">MDDRARVLAELLKDAVECRDAALAFSGGLDSGVLAYLMKDCPVKLYTVGIEGSKDVKNAEEAANTLGLELQIIDINEYDILEGILFLKRIEPSISALEVSFELPLYFVCSYADERDVYTGQGSDELFGGYAKYLENPELMSEDLNKLMAKTKPRETKIATLLGKELHTPYLDKRIIEFARNIPKELKIKNGVRKYVLREAARYLGVPKEIVEREKKAAQYGSGIWKIMKKMAKERDLSVEEFVKSL</sequence>
<dbReference type="InterPro" id="IPR050795">
    <property type="entry name" value="Asn_Synthetase"/>
</dbReference>
<dbReference type="GeneID" id="8827679"/>
<dbReference type="GO" id="GO:0005524">
    <property type="term" value="F:ATP binding"/>
    <property type="evidence" value="ECO:0007669"/>
    <property type="project" value="UniProtKB-KW"/>
</dbReference>
<keyword evidence="1" id="KW-0547">Nucleotide-binding</keyword>
<evidence type="ECO:0000256" key="1">
    <source>
        <dbReference type="ARBA" id="ARBA00022741"/>
    </source>
</evidence>
<proteinExistence type="predicted"/>
<dbReference type="PANTHER" id="PTHR11772">
    <property type="entry name" value="ASPARAGINE SYNTHETASE"/>
    <property type="match status" value="1"/>
</dbReference>
<keyword evidence="5" id="KW-1185">Reference proteome</keyword>
<dbReference type="EMBL" id="CP001941">
    <property type="protein sequence ID" value="ADD08544.1"/>
    <property type="molecule type" value="Genomic_DNA"/>
</dbReference>
<dbReference type="HOGENOM" id="CLU_075729_0_0_2"/>
<dbReference type="Proteomes" id="UP000001400">
    <property type="component" value="Chromosome"/>
</dbReference>
<evidence type="ECO:0000313" key="5">
    <source>
        <dbReference type="Proteomes" id="UP000001400"/>
    </source>
</evidence>
<dbReference type="SUPFAM" id="SSF52402">
    <property type="entry name" value="Adenine nucleotide alpha hydrolases-like"/>
    <property type="match status" value="1"/>
</dbReference>
<evidence type="ECO:0000256" key="2">
    <source>
        <dbReference type="ARBA" id="ARBA00022840"/>
    </source>
</evidence>
<dbReference type="InterPro" id="IPR014729">
    <property type="entry name" value="Rossmann-like_a/b/a_fold"/>
</dbReference>
<feature type="domain" description="Asparagine synthetase" evidence="3">
    <location>
        <begin position="139"/>
        <end position="233"/>
    </location>
</feature>
<dbReference type="AlphaFoldDB" id="D3TDA9"/>
<reference evidence="4" key="1">
    <citation type="submission" date="2010-02" db="EMBL/GenBank/DDBJ databases">
        <title>Complete sequence of Aciduliprofundum boonei T469.</title>
        <authorList>
            <consortium name="US DOE Joint Genome Institute"/>
            <person name="Lucas S."/>
            <person name="Copeland A."/>
            <person name="Lapidus A."/>
            <person name="Cheng J.-F."/>
            <person name="Bruce D."/>
            <person name="Goodwin L."/>
            <person name="Pitluck S."/>
            <person name="Saunders E."/>
            <person name="Detter J.C."/>
            <person name="Han C."/>
            <person name="Tapia R."/>
            <person name="Land M."/>
            <person name="Hauser L."/>
            <person name="Kyrpides N."/>
            <person name="Mikhailova N."/>
            <person name="Flores G."/>
            <person name="Reysenbach A.-L."/>
            <person name="Woyke T."/>
        </authorList>
    </citation>
    <scope>NUCLEOTIDE SEQUENCE</scope>
    <source>
        <strain evidence="4">T469</strain>
    </source>
</reference>
<dbReference type="GO" id="GO:0004066">
    <property type="term" value="F:asparagine synthase (glutamine-hydrolyzing) activity"/>
    <property type="evidence" value="ECO:0007669"/>
    <property type="project" value="InterPro"/>
</dbReference>
<dbReference type="CDD" id="cd01991">
    <property type="entry name" value="Asn_synthase_B_C"/>
    <property type="match status" value="1"/>
</dbReference>
<accession>D3TDA9</accession>
<dbReference type="PANTHER" id="PTHR11772:SF2">
    <property type="entry name" value="ASPARAGINE SYNTHETASE [GLUTAMINE-HYDROLYZING]"/>
    <property type="match status" value="1"/>
</dbReference>
<evidence type="ECO:0000313" key="4">
    <source>
        <dbReference type="EMBL" id="ADD08544.1"/>
    </source>
</evidence>
<dbReference type="GO" id="GO:0006529">
    <property type="term" value="P:asparagine biosynthetic process"/>
    <property type="evidence" value="ECO:0007669"/>
    <property type="project" value="InterPro"/>
</dbReference>
<protein>
    <submittedName>
        <fullName evidence="4">Asparagine synthase</fullName>
    </submittedName>
</protein>
<dbReference type="RefSeq" id="WP_012997212.1">
    <property type="nucleotide sequence ID" value="NC_013926.1"/>
</dbReference>
<name>D3TDA9_ACIB4</name>
<dbReference type="InterPro" id="IPR001962">
    <property type="entry name" value="Asn_synthase"/>
</dbReference>
<evidence type="ECO:0000259" key="3">
    <source>
        <dbReference type="Pfam" id="PF00733"/>
    </source>
</evidence>
<feature type="domain" description="Asparagine synthetase" evidence="3">
    <location>
        <begin position="9"/>
        <end position="136"/>
    </location>
</feature>
<gene>
    <name evidence="4" type="ordered locus">Aboo_0733</name>
</gene>
<dbReference type="KEGG" id="abi:Aboo_0733"/>
<dbReference type="GO" id="GO:0005829">
    <property type="term" value="C:cytosol"/>
    <property type="evidence" value="ECO:0007669"/>
    <property type="project" value="TreeGrafter"/>
</dbReference>